<keyword evidence="1" id="KW-1133">Transmembrane helix</keyword>
<reference evidence="2" key="1">
    <citation type="submission" date="2019-12" db="EMBL/GenBank/DDBJ databases">
        <title>An insight into the sialome of adult female Ixodes ricinus ticks feeding for 6 days.</title>
        <authorList>
            <person name="Perner J."/>
            <person name="Ribeiro J.M.C."/>
        </authorList>
    </citation>
    <scope>NUCLEOTIDE SEQUENCE</scope>
    <source>
        <strain evidence="2">Semi-engorged</strain>
        <tissue evidence="2">Salivary glands</tissue>
    </source>
</reference>
<keyword evidence="1" id="KW-0472">Membrane</keyword>
<organism evidence="2">
    <name type="scientific">Ixodes ricinus</name>
    <name type="common">Common tick</name>
    <name type="synonym">Acarus ricinus</name>
    <dbReference type="NCBI Taxonomy" id="34613"/>
    <lineage>
        <taxon>Eukaryota</taxon>
        <taxon>Metazoa</taxon>
        <taxon>Ecdysozoa</taxon>
        <taxon>Arthropoda</taxon>
        <taxon>Chelicerata</taxon>
        <taxon>Arachnida</taxon>
        <taxon>Acari</taxon>
        <taxon>Parasitiformes</taxon>
        <taxon>Ixodida</taxon>
        <taxon>Ixodoidea</taxon>
        <taxon>Ixodidae</taxon>
        <taxon>Ixodinae</taxon>
        <taxon>Ixodes</taxon>
    </lineage>
</organism>
<dbReference type="AlphaFoldDB" id="A0A6B0TUI0"/>
<evidence type="ECO:0000313" key="2">
    <source>
        <dbReference type="EMBL" id="MXU83662.1"/>
    </source>
</evidence>
<dbReference type="EMBL" id="GIFC01001579">
    <property type="protein sequence ID" value="MXU83662.1"/>
    <property type="molecule type" value="Transcribed_RNA"/>
</dbReference>
<sequence length="76" mass="8291">MSAPSCCVDAPLLLGVCFLPLGFTVVPTLVGEHAAGGYTWCRLFYASILASFKELLVVRRRSSPPSWNHSPSCHLR</sequence>
<feature type="transmembrane region" description="Helical" evidence="1">
    <location>
        <begin position="12"/>
        <end position="31"/>
    </location>
</feature>
<proteinExistence type="predicted"/>
<name>A0A6B0TUI0_IXORI</name>
<accession>A0A6B0TUI0</accession>
<keyword evidence="1" id="KW-0812">Transmembrane</keyword>
<evidence type="ECO:0000256" key="1">
    <source>
        <dbReference type="SAM" id="Phobius"/>
    </source>
</evidence>
<protein>
    <submittedName>
        <fullName evidence="2">Putative secreted protein</fullName>
    </submittedName>
</protein>